<feature type="transmembrane region" description="Helical" evidence="8">
    <location>
        <begin position="132"/>
        <end position="154"/>
    </location>
</feature>
<evidence type="ECO:0000256" key="3">
    <source>
        <dbReference type="ARBA" id="ARBA00022475"/>
    </source>
</evidence>
<organism evidence="10 11">
    <name type="scientific">Paenibacillus flagellatus</name>
    <dbReference type="NCBI Taxonomy" id="2211139"/>
    <lineage>
        <taxon>Bacteria</taxon>
        <taxon>Bacillati</taxon>
        <taxon>Bacillota</taxon>
        <taxon>Bacilli</taxon>
        <taxon>Bacillales</taxon>
        <taxon>Paenibacillaceae</taxon>
        <taxon>Paenibacillus</taxon>
    </lineage>
</organism>
<keyword evidence="11" id="KW-1185">Reference proteome</keyword>
<dbReference type="PANTHER" id="PTHR23517:SF13">
    <property type="entry name" value="MAJOR FACILITATOR SUPERFAMILY MFS_1"/>
    <property type="match status" value="1"/>
</dbReference>
<dbReference type="Gene3D" id="1.20.1250.20">
    <property type="entry name" value="MFS general substrate transporter like domains"/>
    <property type="match status" value="1"/>
</dbReference>
<dbReference type="InterPro" id="IPR020846">
    <property type="entry name" value="MFS_dom"/>
</dbReference>
<feature type="transmembrane region" description="Helical" evidence="8">
    <location>
        <begin position="71"/>
        <end position="96"/>
    </location>
</feature>
<evidence type="ECO:0000256" key="1">
    <source>
        <dbReference type="ARBA" id="ARBA00004651"/>
    </source>
</evidence>
<keyword evidence="3" id="KW-1003">Cell membrane</keyword>
<dbReference type="GO" id="GO:0005886">
    <property type="term" value="C:plasma membrane"/>
    <property type="evidence" value="ECO:0007669"/>
    <property type="project" value="UniProtKB-SubCell"/>
</dbReference>
<gene>
    <name evidence="10" type="ORF">DLM86_14450</name>
</gene>
<dbReference type="PANTHER" id="PTHR23517">
    <property type="entry name" value="RESISTANCE PROTEIN MDTM, PUTATIVE-RELATED-RELATED"/>
    <property type="match status" value="1"/>
</dbReference>
<keyword evidence="5 8" id="KW-1133">Transmembrane helix</keyword>
<evidence type="ECO:0000256" key="6">
    <source>
        <dbReference type="ARBA" id="ARBA00023136"/>
    </source>
</evidence>
<evidence type="ECO:0000313" key="11">
    <source>
        <dbReference type="Proteomes" id="UP000247476"/>
    </source>
</evidence>
<dbReference type="PROSITE" id="PS50850">
    <property type="entry name" value="MFS"/>
    <property type="match status" value="1"/>
</dbReference>
<evidence type="ECO:0000256" key="8">
    <source>
        <dbReference type="SAM" id="Phobius"/>
    </source>
</evidence>
<dbReference type="InterPro" id="IPR011701">
    <property type="entry name" value="MFS"/>
</dbReference>
<sequence length="203" mass="21626">MMDTDLGLERLHRTTSTVRWETKYVILECGKAESFMKRNEVPFWSVGYALLVVLAGSNIPSPLYGVYKEAWGFSSGLLTLVFAVYALAIVPTLLVFGRLSDRFGRKAALVPGLLAAFAGSVLFALARDVTGLLAARAVQGLAVGIVSGAATAALTELHPRGERRTAALVAAVAPRSARRSDRCSRASSSSTPHGRPCCRTSSI</sequence>
<keyword evidence="4 8" id="KW-0812">Transmembrane</keyword>
<feature type="transmembrane region" description="Helical" evidence="8">
    <location>
        <begin position="108"/>
        <end position="126"/>
    </location>
</feature>
<evidence type="ECO:0000256" key="7">
    <source>
        <dbReference type="SAM" id="MobiDB-lite"/>
    </source>
</evidence>
<feature type="region of interest" description="Disordered" evidence="7">
    <location>
        <begin position="180"/>
        <end position="203"/>
    </location>
</feature>
<comment type="caution">
    <text evidence="10">The sequence shown here is derived from an EMBL/GenBank/DDBJ whole genome shotgun (WGS) entry which is preliminary data.</text>
</comment>
<evidence type="ECO:0000256" key="2">
    <source>
        <dbReference type="ARBA" id="ARBA00022448"/>
    </source>
</evidence>
<dbReference type="GO" id="GO:0022857">
    <property type="term" value="F:transmembrane transporter activity"/>
    <property type="evidence" value="ECO:0007669"/>
    <property type="project" value="InterPro"/>
</dbReference>
<dbReference type="AlphaFoldDB" id="A0A2V5K4V7"/>
<accession>A0A2V5K4V7</accession>
<evidence type="ECO:0000313" key="10">
    <source>
        <dbReference type="EMBL" id="PYI53762.1"/>
    </source>
</evidence>
<evidence type="ECO:0000256" key="5">
    <source>
        <dbReference type="ARBA" id="ARBA00022989"/>
    </source>
</evidence>
<evidence type="ECO:0000256" key="4">
    <source>
        <dbReference type="ARBA" id="ARBA00022692"/>
    </source>
</evidence>
<dbReference type="InterPro" id="IPR036259">
    <property type="entry name" value="MFS_trans_sf"/>
</dbReference>
<dbReference type="Pfam" id="PF07690">
    <property type="entry name" value="MFS_1"/>
    <property type="match status" value="1"/>
</dbReference>
<dbReference type="SUPFAM" id="SSF103473">
    <property type="entry name" value="MFS general substrate transporter"/>
    <property type="match status" value="1"/>
</dbReference>
<dbReference type="Proteomes" id="UP000247476">
    <property type="component" value="Unassembled WGS sequence"/>
</dbReference>
<evidence type="ECO:0000259" key="9">
    <source>
        <dbReference type="PROSITE" id="PS50850"/>
    </source>
</evidence>
<protein>
    <recommendedName>
        <fullName evidence="9">Major facilitator superfamily (MFS) profile domain-containing protein</fullName>
    </recommendedName>
</protein>
<name>A0A2V5K4V7_9BACL</name>
<dbReference type="EMBL" id="QJVJ01000006">
    <property type="protein sequence ID" value="PYI53762.1"/>
    <property type="molecule type" value="Genomic_DNA"/>
</dbReference>
<reference evidence="10 11" key="1">
    <citation type="submission" date="2018-05" db="EMBL/GenBank/DDBJ databases">
        <title>Paenibacillus flagellatus sp. nov., isolated from selenium mineral soil.</title>
        <authorList>
            <person name="Dai X."/>
        </authorList>
    </citation>
    <scope>NUCLEOTIDE SEQUENCE [LARGE SCALE GENOMIC DNA]</scope>
    <source>
        <strain evidence="10 11">DXL2</strain>
    </source>
</reference>
<keyword evidence="2" id="KW-0813">Transport</keyword>
<feature type="domain" description="Major facilitator superfamily (MFS) profile" evidence="9">
    <location>
        <begin position="42"/>
        <end position="203"/>
    </location>
</feature>
<feature type="transmembrane region" description="Helical" evidence="8">
    <location>
        <begin position="41"/>
        <end position="59"/>
    </location>
</feature>
<dbReference type="InterPro" id="IPR050171">
    <property type="entry name" value="MFS_Transporters"/>
</dbReference>
<proteinExistence type="predicted"/>
<comment type="subcellular location">
    <subcellularLocation>
        <location evidence="1">Cell membrane</location>
        <topology evidence="1">Multi-pass membrane protein</topology>
    </subcellularLocation>
</comment>
<keyword evidence="6 8" id="KW-0472">Membrane</keyword>